<dbReference type="HOGENOM" id="CLU_048785_0_0_1"/>
<dbReference type="EMBL" id="KN847344">
    <property type="protein sequence ID" value="KIW37381.1"/>
    <property type="molecule type" value="Genomic_DNA"/>
</dbReference>
<organism evidence="1 2">
    <name type="scientific">Exophiala oligosperma</name>
    <dbReference type="NCBI Taxonomy" id="215243"/>
    <lineage>
        <taxon>Eukaryota</taxon>
        <taxon>Fungi</taxon>
        <taxon>Dikarya</taxon>
        <taxon>Ascomycota</taxon>
        <taxon>Pezizomycotina</taxon>
        <taxon>Eurotiomycetes</taxon>
        <taxon>Chaetothyriomycetidae</taxon>
        <taxon>Chaetothyriales</taxon>
        <taxon>Herpotrichiellaceae</taxon>
        <taxon>Exophiala</taxon>
    </lineage>
</organism>
<dbReference type="GeneID" id="27362499"/>
<dbReference type="STRING" id="215243.A0A0D2AAK0"/>
<gene>
    <name evidence="1" type="ORF">PV06_10425</name>
</gene>
<dbReference type="AlphaFoldDB" id="A0A0D2AAK0"/>
<accession>A0A0D2AAK0</accession>
<protein>
    <submittedName>
        <fullName evidence="1">Uncharacterized protein</fullName>
    </submittedName>
</protein>
<proteinExistence type="predicted"/>
<evidence type="ECO:0000313" key="1">
    <source>
        <dbReference type="EMBL" id="KIW37381.1"/>
    </source>
</evidence>
<dbReference type="RefSeq" id="XP_016257597.1">
    <property type="nucleotide sequence ID" value="XM_016411977.1"/>
</dbReference>
<dbReference type="Proteomes" id="UP000053342">
    <property type="component" value="Unassembled WGS sequence"/>
</dbReference>
<name>A0A0D2AAK0_9EURO</name>
<reference evidence="1 2" key="1">
    <citation type="submission" date="2015-01" db="EMBL/GenBank/DDBJ databases">
        <title>The Genome Sequence of Exophiala oligosperma CBS72588.</title>
        <authorList>
            <consortium name="The Broad Institute Genomics Platform"/>
            <person name="Cuomo C."/>
            <person name="de Hoog S."/>
            <person name="Gorbushina A."/>
            <person name="Stielow B."/>
            <person name="Teixiera M."/>
            <person name="Abouelleil A."/>
            <person name="Chapman S.B."/>
            <person name="Priest M."/>
            <person name="Young S.K."/>
            <person name="Wortman J."/>
            <person name="Nusbaum C."/>
            <person name="Birren B."/>
        </authorList>
    </citation>
    <scope>NUCLEOTIDE SEQUENCE [LARGE SCALE GENOMIC DNA]</scope>
    <source>
        <strain evidence="1 2">CBS 72588</strain>
    </source>
</reference>
<dbReference type="VEuPathDB" id="FungiDB:PV06_10425"/>
<dbReference type="OrthoDB" id="73691at2759"/>
<evidence type="ECO:0000313" key="2">
    <source>
        <dbReference type="Proteomes" id="UP000053342"/>
    </source>
</evidence>
<sequence length="384" mass="44948">MSIILHRSLRQSLPLLPLSRGHHVSTAFLRHASTMRRTVKRRISPYGIEAQLPFIFQEKRSFLDINRRPHNNLGPKHTPTLDSLRPPNFEYVQKPTTDGSGLLADIGYAFRWVSAYRRFWVACESKARSNQAEKEEVLKRLRWTKRTDLAIYAMSAGLGGVPDMTRREFQLCTRTHHHWWRRPLGLQLRDLRSILKGYDTYKAEFWSNAHHAERSPSPLRNLYRSNVMRSCVTPRGRRLFLPFILAQYAKAFSFSWPWTYVAYQYVFSHGQGQRYYEILADTVLILREGGFKKLSAEDVADYCLRSGSPNFLEYVREAVEMDANPVTESMRKFMVPILEEHARALLECDWQRIPLHLRWKVEEHVAEDGPKSPECMIRQVWSGP</sequence>
<keyword evidence="2" id="KW-1185">Reference proteome</keyword>